<evidence type="ECO:0000313" key="1">
    <source>
        <dbReference type="EMBL" id="MBU3854543.1"/>
    </source>
</evidence>
<accession>A0A9E2LDJ2</accession>
<proteinExistence type="predicted"/>
<dbReference type="AlphaFoldDB" id="A0A9E2LDJ2"/>
<reference evidence="1" key="1">
    <citation type="journal article" date="2021" name="PeerJ">
        <title>Extensive microbial diversity within the chicken gut microbiome revealed by metagenomics and culture.</title>
        <authorList>
            <person name="Gilroy R."/>
            <person name="Ravi A."/>
            <person name="Getino M."/>
            <person name="Pursley I."/>
            <person name="Horton D.L."/>
            <person name="Alikhan N.F."/>
            <person name="Baker D."/>
            <person name="Gharbi K."/>
            <person name="Hall N."/>
            <person name="Watson M."/>
            <person name="Adriaenssens E.M."/>
            <person name="Foster-Nyarko E."/>
            <person name="Jarju S."/>
            <person name="Secka A."/>
            <person name="Antonio M."/>
            <person name="Oren A."/>
            <person name="Chaudhuri R.R."/>
            <person name="La Ragione R."/>
            <person name="Hildebrand F."/>
            <person name="Pallen M.J."/>
        </authorList>
    </citation>
    <scope>NUCLEOTIDE SEQUENCE</scope>
    <source>
        <strain evidence="1">G3-2149</strain>
    </source>
</reference>
<gene>
    <name evidence="1" type="ORF">H9789_12155</name>
</gene>
<name>A0A9E2LDJ2_9BACT</name>
<evidence type="ECO:0000313" key="2">
    <source>
        <dbReference type="Proteomes" id="UP000823865"/>
    </source>
</evidence>
<dbReference type="EMBL" id="JAHLFU010000248">
    <property type="protein sequence ID" value="MBU3854543.1"/>
    <property type="molecule type" value="Genomic_DNA"/>
</dbReference>
<protein>
    <submittedName>
        <fullName evidence="1">Uncharacterized protein</fullName>
    </submittedName>
</protein>
<organism evidence="1 2">
    <name type="scientific">Candidatus Paraprevotella stercoravium</name>
    <dbReference type="NCBI Taxonomy" id="2838725"/>
    <lineage>
        <taxon>Bacteria</taxon>
        <taxon>Pseudomonadati</taxon>
        <taxon>Bacteroidota</taxon>
        <taxon>Bacteroidia</taxon>
        <taxon>Bacteroidales</taxon>
        <taxon>Prevotellaceae</taxon>
        <taxon>Paraprevotella</taxon>
    </lineage>
</organism>
<reference evidence="1" key="2">
    <citation type="submission" date="2021-04" db="EMBL/GenBank/DDBJ databases">
        <authorList>
            <person name="Gilroy R."/>
        </authorList>
    </citation>
    <scope>NUCLEOTIDE SEQUENCE</scope>
    <source>
        <strain evidence="1">G3-2149</strain>
    </source>
</reference>
<comment type="caution">
    <text evidence="1">The sequence shown here is derived from an EMBL/GenBank/DDBJ whole genome shotgun (WGS) entry which is preliminary data.</text>
</comment>
<dbReference type="Proteomes" id="UP000823865">
    <property type="component" value="Unassembled WGS sequence"/>
</dbReference>
<sequence length="579" mass="67504">MIRLLINNEEALIEAESNIEIIRKNPFFSKEGDLTYDINLDLKSPQNAKLFSYLNRFQILNQPTGRTAALYDGPRCLIRGTEIVLSIDDSVVKIQIVGTNSELNYLTGFDMSIRDYDYGPVANPGVQYPDEESLKAYLDSMYPEAYYNYAPLFIKTTAGTYQQANEFRYYKYVDPTPNDEVPFIRQPFLLYYVEKIIELIGYNLVLNELREDPFFARLQIVTARNWKKWEDLLPDWTVDEFLSEIEKFCNCIFVVNQHNKEVSIRSINNFYRDAKIIYLDDVMDDRSVEFSEKPEELFLNYNSVKYDLPSDDLYKYSCLDSELIAKCRKYYVTDILDLSDVDAEKQYDKLEIYNVMNKDINMVIDKNADGFYWRQVDFLANKGNSEDEVELKIYPAITWPYSNSVIFDGTQAWTSAISMAPIAMDSDIITETQGMNDAIKSGIQEEKTVSNIMVSCSMGSRPVWQQEGEVWMEKEGAKVPFRSSYPVLAWYKRIMDISSYMPYSLQINGKYGMYSRLYSGNVKIDTKKKVTIHFLTTEILDPKLIYQFRNKRYYCAQLKYSVENGELGQMVEGEFYPIE</sequence>